<organism evidence="3 4">
    <name type="scientific">Phytohabitans flavus</name>
    <dbReference type="NCBI Taxonomy" id="1076124"/>
    <lineage>
        <taxon>Bacteria</taxon>
        <taxon>Bacillati</taxon>
        <taxon>Actinomycetota</taxon>
        <taxon>Actinomycetes</taxon>
        <taxon>Micromonosporales</taxon>
        <taxon>Micromonosporaceae</taxon>
    </lineage>
</organism>
<dbReference type="InterPro" id="IPR049492">
    <property type="entry name" value="BD-FAE-like_dom"/>
</dbReference>
<dbReference type="InterPro" id="IPR050300">
    <property type="entry name" value="GDXG_lipolytic_enzyme"/>
</dbReference>
<evidence type="ECO:0000313" key="3">
    <source>
        <dbReference type="EMBL" id="BCB76976.1"/>
    </source>
</evidence>
<dbReference type="KEGG" id="pfla:Pflav_033860"/>
<dbReference type="EMBL" id="AP022870">
    <property type="protein sequence ID" value="BCB76976.1"/>
    <property type="molecule type" value="Genomic_DNA"/>
</dbReference>
<accession>A0A6F8XT31</accession>
<dbReference type="GO" id="GO:0016787">
    <property type="term" value="F:hydrolase activity"/>
    <property type="evidence" value="ECO:0007669"/>
    <property type="project" value="UniProtKB-KW"/>
</dbReference>
<dbReference type="PANTHER" id="PTHR48081:SF13">
    <property type="entry name" value="ALPHA_BETA HYDROLASE"/>
    <property type="match status" value="1"/>
</dbReference>
<dbReference type="RefSeq" id="WP_173036896.1">
    <property type="nucleotide sequence ID" value="NZ_AP022870.1"/>
</dbReference>
<feature type="domain" description="BD-FAE-like" evidence="2">
    <location>
        <begin position="20"/>
        <end position="227"/>
    </location>
</feature>
<sequence length="271" mass="28908">MDSPLDLTYAQVLGYRPLSLDLHVPAGEGPWPLVVWVHGGGWRTGDRRTLPSTYAELGFFARMRRRGYAVASVDYRLSAEARFPAQLHDVKAAIRWLRANAADLALDADRVALWGESAGGHLVALAGLTADAPDPFVEGEVGLTGVSSAVHAVVNWYGVADLVGLDRKDPESPEALLLGGQPGHLPELAALASPAEHAHAEAPPFLCVHGVADKVVPYSQSEHLAAVLHAYGTRCDLRPVPGADHIFEGTDDVGALIETSLDFLDDVLKLP</sequence>
<evidence type="ECO:0000256" key="1">
    <source>
        <dbReference type="ARBA" id="ARBA00022801"/>
    </source>
</evidence>
<proteinExistence type="predicted"/>
<protein>
    <submittedName>
        <fullName evidence="3">Lipase</fullName>
    </submittedName>
</protein>
<evidence type="ECO:0000313" key="4">
    <source>
        <dbReference type="Proteomes" id="UP000502508"/>
    </source>
</evidence>
<keyword evidence="4" id="KW-1185">Reference proteome</keyword>
<dbReference type="InterPro" id="IPR029058">
    <property type="entry name" value="AB_hydrolase_fold"/>
</dbReference>
<reference evidence="3 4" key="1">
    <citation type="submission" date="2020-03" db="EMBL/GenBank/DDBJ databases">
        <title>Whole genome shotgun sequence of Phytohabitans flavus NBRC 107702.</title>
        <authorList>
            <person name="Komaki H."/>
            <person name="Tamura T."/>
        </authorList>
    </citation>
    <scope>NUCLEOTIDE SEQUENCE [LARGE SCALE GENOMIC DNA]</scope>
    <source>
        <strain evidence="3 4">NBRC 107702</strain>
    </source>
</reference>
<dbReference type="SUPFAM" id="SSF53474">
    <property type="entry name" value="alpha/beta-Hydrolases"/>
    <property type="match status" value="1"/>
</dbReference>
<name>A0A6F8XT31_9ACTN</name>
<dbReference type="Proteomes" id="UP000502508">
    <property type="component" value="Chromosome"/>
</dbReference>
<evidence type="ECO:0000259" key="2">
    <source>
        <dbReference type="Pfam" id="PF20434"/>
    </source>
</evidence>
<dbReference type="Pfam" id="PF20434">
    <property type="entry name" value="BD-FAE"/>
    <property type="match status" value="1"/>
</dbReference>
<dbReference type="Gene3D" id="3.40.50.1820">
    <property type="entry name" value="alpha/beta hydrolase"/>
    <property type="match status" value="1"/>
</dbReference>
<gene>
    <name evidence="3" type="ORF">Pflav_033860</name>
</gene>
<dbReference type="PANTHER" id="PTHR48081">
    <property type="entry name" value="AB HYDROLASE SUPERFAMILY PROTEIN C4A8.06C"/>
    <property type="match status" value="1"/>
</dbReference>
<reference evidence="3 4" key="2">
    <citation type="submission" date="2020-03" db="EMBL/GenBank/DDBJ databases">
        <authorList>
            <person name="Ichikawa N."/>
            <person name="Kimura A."/>
            <person name="Kitahashi Y."/>
            <person name="Uohara A."/>
        </authorList>
    </citation>
    <scope>NUCLEOTIDE SEQUENCE [LARGE SCALE GENOMIC DNA]</scope>
    <source>
        <strain evidence="3 4">NBRC 107702</strain>
    </source>
</reference>
<keyword evidence="1" id="KW-0378">Hydrolase</keyword>
<dbReference type="AlphaFoldDB" id="A0A6F8XT31"/>